<comment type="caution">
    <text evidence="2">The sequence shown here is derived from an EMBL/GenBank/DDBJ whole genome shotgun (WGS) entry which is preliminary data.</text>
</comment>
<sequence>PIEQHPSIPHEIGHLDNPNTFSSSSHSIEPTNDFSDLNILIAPRKGVRSCTQNPIAKYLSYHGLSENHRAFISNISNLFVPRTIQEALNYPNRKLAVQKEMNALQKNGT</sequence>
<proteinExistence type="predicted"/>
<protein>
    <submittedName>
        <fullName evidence="2">Uncharacterized protein</fullName>
    </submittedName>
</protein>
<accession>A0A2P5BNJ2</accession>
<evidence type="ECO:0000313" key="2">
    <source>
        <dbReference type="EMBL" id="PON50330.1"/>
    </source>
</evidence>
<evidence type="ECO:0000313" key="3">
    <source>
        <dbReference type="Proteomes" id="UP000237105"/>
    </source>
</evidence>
<evidence type="ECO:0000256" key="1">
    <source>
        <dbReference type="SAM" id="MobiDB-lite"/>
    </source>
</evidence>
<feature type="compositionally biased region" description="Polar residues" evidence="1">
    <location>
        <begin position="17"/>
        <end position="29"/>
    </location>
</feature>
<gene>
    <name evidence="2" type="ORF">PanWU01x14_224160</name>
</gene>
<dbReference type="Proteomes" id="UP000237105">
    <property type="component" value="Unassembled WGS sequence"/>
</dbReference>
<organism evidence="2 3">
    <name type="scientific">Parasponia andersonii</name>
    <name type="common">Sponia andersonii</name>
    <dbReference type="NCBI Taxonomy" id="3476"/>
    <lineage>
        <taxon>Eukaryota</taxon>
        <taxon>Viridiplantae</taxon>
        <taxon>Streptophyta</taxon>
        <taxon>Embryophyta</taxon>
        <taxon>Tracheophyta</taxon>
        <taxon>Spermatophyta</taxon>
        <taxon>Magnoliopsida</taxon>
        <taxon>eudicotyledons</taxon>
        <taxon>Gunneridae</taxon>
        <taxon>Pentapetalae</taxon>
        <taxon>rosids</taxon>
        <taxon>fabids</taxon>
        <taxon>Rosales</taxon>
        <taxon>Cannabaceae</taxon>
        <taxon>Parasponia</taxon>
    </lineage>
</organism>
<feature type="region of interest" description="Disordered" evidence="1">
    <location>
        <begin position="1"/>
        <end position="29"/>
    </location>
</feature>
<dbReference type="AlphaFoldDB" id="A0A2P5BNJ2"/>
<feature type="non-terminal residue" evidence="2">
    <location>
        <position position="1"/>
    </location>
</feature>
<reference evidence="3" key="1">
    <citation type="submission" date="2016-06" db="EMBL/GenBank/DDBJ databases">
        <title>Parallel loss of symbiosis genes in relatives of nitrogen-fixing non-legume Parasponia.</title>
        <authorList>
            <person name="Van Velzen R."/>
            <person name="Holmer R."/>
            <person name="Bu F."/>
            <person name="Rutten L."/>
            <person name="Van Zeijl A."/>
            <person name="Liu W."/>
            <person name="Santuari L."/>
            <person name="Cao Q."/>
            <person name="Sharma T."/>
            <person name="Shen D."/>
            <person name="Roswanjaya Y."/>
            <person name="Wardhani T."/>
            <person name="Kalhor M.S."/>
            <person name="Jansen J."/>
            <person name="Van den Hoogen J."/>
            <person name="Gungor B."/>
            <person name="Hartog M."/>
            <person name="Hontelez J."/>
            <person name="Verver J."/>
            <person name="Yang W.-C."/>
            <person name="Schijlen E."/>
            <person name="Repin R."/>
            <person name="Schilthuizen M."/>
            <person name="Schranz E."/>
            <person name="Heidstra R."/>
            <person name="Miyata K."/>
            <person name="Fedorova E."/>
            <person name="Kohlen W."/>
            <person name="Bisseling T."/>
            <person name="Smit S."/>
            <person name="Geurts R."/>
        </authorList>
    </citation>
    <scope>NUCLEOTIDE SEQUENCE [LARGE SCALE GENOMIC DNA]</scope>
    <source>
        <strain evidence="3">cv. WU1-14</strain>
    </source>
</reference>
<dbReference type="OrthoDB" id="1306334at2759"/>
<name>A0A2P5BNJ2_PARAD</name>
<keyword evidence="3" id="KW-1185">Reference proteome</keyword>
<dbReference type="EMBL" id="JXTB01000247">
    <property type="protein sequence ID" value="PON50330.1"/>
    <property type="molecule type" value="Genomic_DNA"/>
</dbReference>